<evidence type="ECO:0000256" key="2">
    <source>
        <dbReference type="ARBA" id="ARBA00022578"/>
    </source>
</evidence>
<evidence type="ECO:0000256" key="5">
    <source>
        <dbReference type="SAM" id="Phobius"/>
    </source>
</evidence>
<gene>
    <name evidence="8" type="ORF">JM658_16055</name>
</gene>
<keyword evidence="5" id="KW-1133">Transmembrane helix</keyword>
<accession>A0ABS9J7E7</accession>
<dbReference type="Pfam" id="PF01609">
    <property type="entry name" value="DDE_Tnp_1"/>
    <property type="match status" value="1"/>
</dbReference>
<dbReference type="RefSeq" id="WP_236960679.1">
    <property type="nucleotide sequence ID" value="NZ_JAETXX010000016.1"/>
</dbReference>
<keyword evidence="9" id="KW-1185">Reference proteome</keyword>
<feature type="domain" description="Transposase IS4-like" evidence="6">
    <location>
        <begin position="123"/>
        <end position="333"/>
    </location>
</feature>
<dbReference type="InterPro" id="IPR002559">
    <property type="entry name" value="Transposase_11"/>
</dbReference>
<evidence type="ECO:0000256" key="1">
    <source>
        <dbReference type="ARBA" id="ARBA00010075"/>
    </source>
</evidence>
<reference evidence="8 9" key="1">
    <citation type="submission" date="2021-01" db="EMBL/GenBank/DDBJ databases">
        <title>Genome sequencing of Joostella atrarenae M1-2 (= KCTC 23194).</title>
        <authorList>
            <person name="Zakaria M.R."/>
            <person name="Lam M.Q."/>
            <person name="Chong C.S."/>
        </authorList>
    </citation>
    <scope>NUCLEOTIDE SEQUENCE [LARGE SCALE GENOMIC DNA]</scope>
    <source>
        <strain evidence="8 9">M1-2</strain>
    </source>
</reference>
<protein>
    <submittedName>
        <fullName evidence="8">IS4 family transposase</fullName>
    </submittedName>
</protein>
<evidence type="ECO:0000259" key="7">
    <source>
        <dbReference type="Pfam" id="PF14294"/>
    </source>
</evidence>
<dbReference type="NCBIfam" id="NF033592">
    <property type="entry name" value="transpos_IS4_1"/>
    <property type="match status" value="1"/>
</dbReference>
<dbReference type="PANTHER" id="PTHR33258:SF1">
    <property type="entry name" value="TRANSPOSASE INSL FOR INSERTION SEQUENCE ELEMENT IS186A-RELATED"/>
    <property type="match status" value="1"/>
</dbReference>
<evidence type="ECO:0000313" key="8">
    <source>
        <dbReference type="EMBL" id="MCF8716344.1"/>
    </source>
</evidence>
<dbReference type="Pfam" id="PF14294">
    <property type="entry name" value="DUF4372"/>
    <property type="match status" value="1"/>
</dbReference>
<dbReference type="Proteomes" id="UP000829517">
    <property type="component" value="Unassembled WGS sequence"/>
</dbReference>
<evidence type="ECO:0000259" key="6">
    <source>
        <dbReference type="Pfam" id="PF01609"/>
    </source>
</evidence>
<feature type="transmembrane region" description="Helical" evidence="5">
    <location>
        <begin position="322"/>
        <end position="341"/>
    </location>
</feature>
<sequence>MNQGKYIFAQLTEFLPRRVFDRIFKKHDGNKYVRSFTCWNQMLCMVFGQLTSRESMRDLMLSLEAHRSKYYHLGFGKSISRRNLGKANEKRSSKIFEEFAAVLIEQARKSYYRNDFEIDVEGNVYALDSTTIDLCLNVFWWAEFRKAKGGIKIHTLYDVKTSIPSFLHISNASLHDVNVMDIIPFQMGDFYVFDKAYIDFERLYKLHDKEAFFVTRAKDNMRFKRMYSNPTDKTAGVKYDQIGRLEGYYSRKAFPDKLRRVKYYDEETQKELVFLTNNTELDASEIALLYKKRWEVELFFKWMKKHLKIKSFWGTTLNAVKIQIYCAIIAYCLVAIIANTLKVERRIYEILQILSISLLDKTPVREILTKHDYKDVNELKNKQLKINGL</sequence>
<dbReference type="SUPFAM" id="SSF53098">
    <property type="entry name" value="Ribonuclease H-like"/>
    <property type="match status" value="1"/>
</dbReference>
<evidence type="ECO:0000256" key="3">
    <source>
        <dbReference type="ARBA" id="ARBA00023125"/>
    </source>
</evidence>
<keyword evidence="4" id="KW-0233">DNA recombination</keyword>
<dbReference type="InterPro" id="IPR012337">
    <property type="entry name" value="RNaseH-like_sf"/>
</dbReference>
<dbReference type="InterPro" id="IPR025399">
    <property type="entry name" value="DUF4372"/>
</dbReference>
<dbReference type="EMBL" id="JAETXX010000016">
    <property type="protein sequence ID" value="MCF8716344.1"/>
    <property type="molecule type" value="Genomic_DNA"/>
</dbReference>
<keyword evidence="3" id="KW-0238">DNA-binding</keyword>
<evidence type="ECO:0000313" key="9">
    <source>
        <dbReference type="Proteomes" id="UP000829517"/>
    </source>
</evidence>
<dbReference type="PANTHER" id="PTHR33258">
    <property type="entry name" value="TRANSPOSASE INSL FOR INSERTION SEQUENCE ELEMENT IS186A-RELATED"/>
    <property type="match status" value="1"/>
</dbReference>
<comment type="caution">
    <text evidence="8">The sequence shown here is derived from an EMBL/GenBank/DDBJ whole genome shotgun (WGS) entry which is preliminary data.</text>
</comment>
<proteinExistence type="inferred from homology"/>
<feature type="domain" description="DUF4372" evidence="7">
    <location>
        <begin position="4"/>
        <end position="75"/>
    </location>
</feature>
<keyword evidence="2" id="KW-0815">Transposition</keyword>
<keyword evidence="5" id="KW-0472">Membrane</keyword>
<dbReference type="InterPro" id="IPR047952">
    <property type="entry name" value="Transpos_IS4"/>
</dbReference>
<evidence type="ECO:0000256" key="4">
    <source>
        <dbReference type="ARBA" id="ARBA00023172"/>
    </source>
</evidence>
<organism evidence="8 9">
    <name type="scientific">Joostella atrarenae</name>
    <dbReference type="NCBI Taxonomy" id="679257"/>
    <lineage>
        <taxon>Bacteria</taxon>
        <taxon>Pseudomonadati</taxon>
        <taxon>Bacteroidota</taxon>
        <taxon>Flavobacteriia</taxon>
        <taxon>Flavobacteriales</taxon>
        <taxon>Flavobacteriaceae</taxon>
        <taxon>Joostella</taxon>
    </lineage>
</organism>
<name>A0ABS9J7E7_9FLAO</name>
<comment type="similarity">
    <text evidence="1">Belongs to the transposase 11 family.</text>
</comment>
<keyword evidence="5" id="KW-0812">Transmembrane</keyword>